<name>A0A1E4U060_PACTA</name>
<dbReference type="EMBL" id="KV454012">
    <property type="protein sequence ID" value="ODV97386.1"/>
    <property type="molecule type" value="Genomic_DNA"/>
</dbReference>
<evidence type="ECO:0000313" key="3">
    <source>
        <dbReference type="Proteomes" id="UP000094236"/>
    </source>
</evidence>
<evidence type="ECO:0000313" key="2">
    <source>
        <dbReference type="EMBL" id="ODV97386.1"/>
    </source>
</evidence>
<organism evidence="2 3">
    <name type="scientific">Pachysolen tannophilus NRRL Y-2460</name>
    <dbReference type="NCBI Taxonomy" id="669874"/>
    <lineage>
        <taxon>Eukaryota</taxon>
        <taxon>Fungi</taxon>
        <taxon>Dikarya</taxon>
        <taxon>Ascomycota</taxon>
        <taxon>Saccharomycotina</taxon>
        <taxon>Pichiomycetes</taxon>
        <taxon>Pachysolenaceae</taxon>
        <taxon>Pachysolen</taxon>
    </lineage>
</organism>
<sequence>MIRTTILAQTPLVTRVSGRVCARGLPLSATSAAVLRQKHTIVDSAKETLQNLNKKIGEVAASGIDQAQKTTNEASEKVHEATESSPAAKRMKEGTEEKLHDLNIKAGQAAAAGVDTVSKEAPKVKDTIKSTQSATDEISEHNLNAGKKHVQDNIAGYKDLKDKGIKSYSEQNRPEDLM</sequence>
<protein>
    <submittedName>
        <fullName evidence="2">Uncharacterized protein</fullName>
    </submittedName>
</protein>
<proteinExistence type="predicted"/>
<reference evidence="3" key="1">
    <citation type="submission" date="2016-05" db="EMBL/GenBank/DDBJ databases">
        <title>Comparative genomics of biotechnologically important yeasts.</title>
        <authorList>
            <consortium name="DOE Joint Genome Institute"/>
            <person name="Riley R."/>
            <person name="Haridas S."/>
            <person name="Wolfe K.H."/>
            <person name="Lopes M.R."/>
            <person name="Hittinger C.T."/>
            <person name="Goker M."/>
            <person name="Salamov A."/>
            <person name="Wisecaver J."/>
            <person name="Long T.M."/>
            <person name="Aerts A.L."/>
            <person name="Barry K."/>
            <person name="Choi C."/>
            <person name="Clum A."/>
            <person name="Coughlan A.Y."/>
            <person name="Deshpande S."/>
            <person name="Douglass A.P."/>
            <person name="Hanson S.J."/>
            <person name="Klenk H.-P."/>
            <person name="Labutti K."/>
            <person name="Lapidus A."/>
            <person name="Lindquist E."/>
            <person name="Lipzen A."/>
            <person name="Meier-Kolthoff J.P."/>
            <person name="Ohm R.A."/>
            <person name="Otillar R.P."/>
            <person name="Pangilinan J."/>
            <person name="Peng Y."/>
            <person name="Rokas A."/>
            <person name="Rosa C.A."/>
            <person name="Scheuner C."/>
            <person name="Sibirny A.A."/>
            <person name="Slot J.C."/>
            <person name="Stielow J.B."/>
            <person name="Sun H."/>
            <person name="Kurtzman C.P."/>
            <person name="Blackwell M."/>
            <person name="Grigoriev I.V."/>
            <person name="Jeffries T.W."/>
        </authorList>
    </citation>
    <scope>NUCLEOTIDE SEQUENCE [LARGE SCALE GENOMIC DNA]</scope>
    <source>
        <strain evidence="3">NRRL Y-2460</strain>
    </source>
</reference>
<gene>
    <name evidence="2" type="ORF">PACTADRAFT_49107</name>
</gene>
<dbReference type="STRING" id="669874.A0A1E4U060"/>
<accession>A0A1E4U060</accession>
<evidence type="ECO:0000256" key="1">
    <source>
        <dbReference type="SAM" id="MobiDB-lite"/>
    </source>
</evidence>
<dbReference type="OrthoDB" id="4023585at2759"/>
<keyword evidence="3" id="KW-1185">Reference proteome</keyword>
<feature type="region of interest" description="Disordered" evidence="1">
    <location>
        <begin position="67"/>
        <end position="96"/>
    </location>
</feature>
<feature type="region of interest" description="Disordered" evidence="1">
    <location>
        <begin position="123"/>
        <end position="178"/>
    </location>
</feature>
<dbReference type="Proteomes" id="UP000094236">
    <property type="component" value="Unassembled WGS sequence"/>
</dbReference>
<dbReference type="AlphaFoldDB" id="A0A1E4U060"/>